<dbReference type="NCBIfam" id="TIGR00126">
    <property type="entry name" value="deoC"/>
    <property type="match status" value="1"/>
</dbReference>
<comment type="subcellular location">
    <subcellularLocation>
        <location evidence="7">Cytoplasm</location>
    </subcellularLocation>
</comment>
<dbReference type="GO" id="GO:0006018">
    <property type="term" value="P:2-deoxyribose 1-phosphate catabolic process"/>
    <property type="evidence" value="ECO:0007669"/>
    <property type="project" value="UniProtKB-UniRule"/>
</dbReference>
<evidence type="ECO:0000313" key="9">
    <source>
        <dbReference type="Proteomes" id="UP000752013"/>
    </source>
</evidence>
<sequence>MQSIAKMIDHTLLKADATSEQIITLCQEAMQYSFASVCINPHWIPLAKETITHDDVKVCTVIGFPLGANSIKTKVFETQDAIKMGAEEIDVVVNISKVKEHDFAYVEEEINQVVQASTGHIVKVILETCLLSEEEIIAACKACIRAGASFVKTSTGFSSRGATVEDVLLMKKTVGDHCEVKASGGVRTMSDMMKMIKAGASRIGTSAGVSLMHNLENTESY</sequence>
<dbReference type="Pfam" id="PF01791">
    <property type="entry name" value="DeoC"/>
    <property type="match status" value="1"/>
</dbReference>
<dbReference type="Proteomes" id="UP000752013">
    <property type="component" value="Unassembled WGS sequence"/>
</dbReference>
<feature type="active site" description="Proton donor/acceptor" evidence="7">
    <location>
        <position position="181"/>
    </location>
</feature>
<keyword evidence="2 7" id="KW-0963">Cytoplasm</keyword>
<dbReference type="FunFam" id="3.20.20.70:FF:000044">
    <property type="entry name" value="Deoxyribose-phosphate aldolase"/>
    <property type="match status" value="1"/>
</dbReference>
<comment type="catalytic activity">
    <reaction evidence="5 7">
        <text>2-deoxy-D-ribose 5-phosphate = D-glyceraldehyde 3-phosphate + acetaldehyde</text>
        <dbReference type="Rhea" id="RHEA:12821"/>
        <dbReference type="ChEBI" id="CHEBI:15343"/>
        <dbReference type="ChEBI" id="CHEBI:59776"/>
        <dbReference type="ChEBI" id="CHEBI:62877"/>
        <dbReference type="EC" id="4.1.2.4"/>
    </reaction>
</comment>
<evidence type="ECO:0000313" key="8">
    <source>
        <dbReference type="EMBL" id="NIZ47123.1"/>
    </source>
</evidence>
<dbReference type="AlphaFoldDB" id="A0A968GCV9"/>
<dbReference type="EC" id="4.1.2.4" evidence="7"/>
<dbReference type="PANTHER" id="PTHR10889">
    <property type="entry name" value="DEOXYRIBOSE-PHOSPHATE ALDOLASE"/>
    <property type="match status" value="1"/>
</dbReference>
<dbReference type="GO" id="GO:0009264">
    <property type="term" value="P:deoxyribonucleotide catabolic process"/>
    <property type="evidence" value="ECO:0007669"/>
    <property type="project" value="UniProtKB-UniRule"/>
</dbReference>
<dbReference type="Gene3D" id="3.20.20.70">
    <property type="entry name" value="Aldolase class I"/>
    <property type="match status" value="1"/>
</dbReference>
<evidence type="ECO:0000256" key="1">
    <source>
        <dbReference type="ARBA" id="ARBA00010936"/>
    </source>
</evidence>
<feature type="active site" description="Schiff-base intermediate with acetaldehyde" evidence="7">
    <location>
        <position position="152"/>
    </location>
</feature>
<dbReference type="InterPro" id="IPR013785">
    <property type="entry name" value="Aldolase_TIM"/>
</dbReference>
<dbReference type="GO" id="GO:0004139">
    <property type="term" value="F:deoxyribose-phosphate aldolase activity"/>
    <property type="evidence" value="ECO:0007669"/>
    <property type="project" value="UniProtKB-UniRule"/>
</dbReference>
<accession>A0A968GCV9</accession>
<comment type="caution">
    <text evidence="8">The sequence shown here is derived from an EMBL/GenBank/DDBJ whole genome shotgun (WGS) entry which is preliminary data.</text>
</comment>
<evidence type="ECO:0000256" key="2">
    <source>
        <dbReference type="ARBA" id="ARBA00022490"/>
    </source>
</evidence>
<dbReference type="InterPro" id="IPR002915">
    <property type="entry name" value="DeoC/FbaB/LacD_aldolase"/>
</dbReference>
<comment type="function">
    <text evidence="6 7">Catalyzes a reversible aldol reaction between acetaldehyde and D-glyceraldehyde 3-phosphate to generate 2-deoxy-D-ribose 5-phosphate.</text>
</comment>
<dbReference type="PIRSF" id="PIRSF001357">
    <property type="entry name" value="DeoC"/>
    <property type="match status" value="1"/>
</dbReference>
<name>A0A968GCV9_9SPIO</name>
<evidence type="ECO:0000256" key="5">
    <source>
        <dbReference type="ARBA" id="ARBA00048791"/>
    </source>
</evidence>
<dbReference type="CDD" id="cd00959">
    <property type="entry name" value="DeoC"/>
    <property type="match status" value="1"/>
</dbReference>
<dbReference type="SUPFAM" id="SSF51569">
    <property type="entry name" value="Aldolase"/>
    <property type="match status" value="1"/>
</dbReference>
<evidence type="ECO:0000256" key="4">
    <source>
        <dbReference type="ARBA" id="ARBA00023270"/>
    </source>
</evidence>
<evidence type="ECO:0000256" key="7">
    <source>
        <dbReference type="HAMAP-Rule" id="MF_00114"/>
    </source>
</evidence>
<proteinExistence type="inferred from homology"/>
<dbReference type="EMBL" id="JAATLK010000001">
    <property type="protein sequence ID" value="NIZ47123.1"/>
    <property type="molecule type" value="Genomic_DNA"/>
</dbReference>
<comment type="pathway">
    <text evidence="7">Carbohydrate degradation; 2-deoxy-D-ribose 1-phosphate degradation; D-glyceraldehyde 3-phosphate and acetaldehyde from 2-deoxy-alpha-D-ribose 1-phosphate: step 2/2.</text>
</comment>
<keyword evidence="4 7" id="KW-0704">Schiff base</keyword>
<evidence type="ECO:0000256" key="6">
    <source>
        <dbReference type="ARBA" id="ARBA00056337"/>
    </source>
</evidence>
<dbReference type="InterPro" id="IPR028581">
    <property type="entry name" value="DeoC_typeI"/>
</dbReference>
<dbReference type="GO" id="GO:0005737">
    <property type="term" value="C:cytoplasm"/>
    <property type="evidence" value="ECO:0007669"/>
    <property type="project" value="UniProtKB-SubCell"/>
</dbReference>
<protein>
    <recommendedName>
        <fullName evidence="7">Deoxyribose-phosphate aldolase</fullName>
        <shortName evidence="7">DERA</shortName>
        <ecNumber evidence="7">4.1.2.4</ecNumber>
    </recommendedName>
    <alternativeName>
        <fullName evidence="7">2-deoxy-D-ribose 5-phosphate aldolase</fullName>
    </alternativeName>
    <alternativeName>
        <fullName evidence="7">Phosphodeoxyriboaldolase</fullName>
        <shortName evidence="7">Deoxyriboaldolase</shortName>
    </alternativeName>
</protein>
<dbReference type="GO" id="GO:0016052">
    <property type="term" value="P:carbohydrate catabolic process"/>
    <property type="evidence" value="ECO:0007669"/>
    <property type="project" value="TreeGrafter"/>
</dbReference>
<dbReference type="HAMAP" id="MF_00114">
    <property type="entry name" value="DeoC_type1"/>
    <property type="match status" value="1"/>
</dbReference>
<dbReference type="RefSeq" id="WP_167703547.1">
    <property type="nucleotide sequence ID" value="NZ_CP118168.1"/>
</dbReference>
<organism evidence="8 9">
    <name type="scientific">Entomospira nematocerorum</name>
    <dbReference type="NCBI Taxonomy" id="2719987"/>
    <lineage>
        <taxon>Bacteria</taxon>
        <taxon>Pseudomonadati</taxon>
        <taxon>Spirochaetota</taxon>
        <taxon>Spirochaetia</taxon>
        <taxon>Spirochaetales</taxon>
        <taxon>Spirochaetaceae</taxon>
        <taxon>Entomospira</taxon>
    </lineage>
</organism>
<keyword evidence="3 7" id="KW-0456">Lyase</keyword>
<dbReference type="SMART" id="SM01133">
    <property type="entry name" value="DeoC"/>
    <property type="match status" value="1"/>
</dbReference>
<dbReference type="PANTHER" id="PTHR10889:SF1">
    <property type="entry name" value="DEOXYRIBOSE-PHOSPHATE ALDOLASE"/>
    <property type="match status" value="1"/>
</dbReference>
<feature type="active site" description="Proton donor/acceptor" evidence="7">
    <location>
        <position position="90"/>
    </location>
</feature>
<gene>
    <name evidence="7 8" type="primary">deoC</name>
    <name evidence="8" type="ORF">HCT46_04235</name>
</gene>
<keyword evidence="9" id="KW-1185">Reference proteome</keyword>
<comment type="similarity">
    <text evidence="1 7">Belongs to the DeoC/FbaB aldolase family. DeoC type 1 subfamily.</text>
</comment>
<reference evidence="8" key="1">
    <citation type="submission" date="2020-03" db="EMBL/GenBank/DDBJ databases">
        <title>Spirochaetal bacteria isolated from arthropods constitute a novel genus Entomospira genus novum within the order Spirochaetales.</title>
        <authorList>
            <person name="Grana-Miraglia L."/>
            <person name="Sikutova S."/>
            <person name="Fingerle V."/>
            <person name="Sing A."/>
            <person name="Castillo-Ramirez S."/>
            <person name="Margos G."/>
            <person name="Rudolf I."/>
        </authorList>
    </citation>
    <scope>NUCLEOTIDE SEQUENCE</scope>
    <source>
        <strain evidence="8">BR208</strain>
    </source>
</reference>
<dbReference type="InterPro" id="IPR011343">
    <property type="entry name" value="DeoC"/>
</dbReference>
<evidence type="ECO:0000256" key="3">
    <source>
        <dbReference type="ARBA" id="ARBA00023239"/>
    </source>
</evidence>